<dbReference type="EMBL" id="CP017703">
    <property type="protein sequence ID" value="ASS91251.1"/>
    <property type="molecule type" value="Genomic_DNA"/>
</dbReference>
<keyword evidence="1" id="KW-0812">Transmembrane</keyword>
<accession>A0A223E7S7</accession>
<protein>
    <submittedName>
        <fullName evidence="2">Uncharacterized protein</fullName>
    </submittedName>
</protein>
<evidence type="ECO:0000313" key="3">
    <source>
        <dbReference type="Proteomes" id="UP000214606"/>
    </source>
</evidence>
<dbReference type="RefSeq" id="WP_094245847.1">
    <property type="nucleotide sequence ID" value="NZ_CP017703.1"/>
</dbReference>
<dbReference type="KEGG" id="apak:AP3564_14410"/>
<reference evidence="2 3" key="1">
    <citation type="submission" date="2016-10" db="EMBL/GenBank/DDBJ databases">
        <title>The whole genome sequencing and assembly of Aeribacillus pallidus KCTC3564 strain.</title>
        <authorList>
            <person name="Lee Y.-J."/>
            <person name="Park M.-K."/>
            <person name="Yi H."/>
            <person name="Bahn Y.-S."/>
            <person name="Kim J.F."/>
            <person name="Lee D.-W."/>
        </authorList>
    </citation>
    <scope>NUCLEOTIDE SEQUENCE [LARGE SCALE GENOMIC DNA]</scope>
    <source>
        <strain evidence="2 3">KCTC3564</strain>
    </source>
</reference>
<evidence type="ECO:0000313" key="2">
    <source>
        <dbReference type="EMBL" id="ASS91251.1"/>
    </source>
</evidence>
<dbReference type="AlphaFoldDB" id="A0A223E7S7"/>
<feature type="transmembrane region" description="Helical" evidence="1">
    <location>
        <begin position="152"/>
        <end position="172"/>
    </location>
</feature>
<sequence>MKFNKYERIVAYQRLELLDLRRLFSEVEVDLQDYLSREQRINIEANIIQDELSSIRQRLEALGVDFNKFETSTSPSVKSIHIPVKTYRKIESTDFNNDFNRLLQLADQRLSDAGIDLKRDPLLQIISQNELKQSQDDYLKNFGNIEWTKSDYLIVLIAGLVATLLDIFLVKIPTDTNFLGNMQEGSPITKWIKEKSSEIHKSFFEDLEKKAKVVFDASTDVSLDQEVAGLNPHFHRLMSFGHDPILGFIFGVIDVMKGTGTFVDKYGNLIVAKNNGYSPESNFFIAIIKVFLHLLSDIFTKAGIQPPFFTLVQLIKAKSPFVLGPSGEKVSWTDVARYMYKHGYDFRHFLTTGIVPASVDIIIRLYWYASKMFSDDPETHFPKAKLASLLMLGHSIALSGNFIKTGLIYHMNPLALNWSQILRMVPIVISYIKEKIERDKKIRKSIDKEWILLYKGI</sequence>
<organism evidence="2 3">
    <name type="scientific">Aeribacillus pallidus</name>
    <dbReference type="NCBI Taxonomy" id="33936"/>
    <lineage>
        <taxon>Bacteria</taxon>
        <taxon>Bacillati</taxon>
        <taxon>Bacillota</taxon>
        <taxon>Bacilli</taxon>
        <taxon>Bacillales</taxon>
        <taxon>Bacillaceae</taxon>
        <taxon>Aeribacillus</taxon>
    </lineage>
</organism>
<keyword evidence="1" id="KW-1133">Transmembrane helix</keyword>
<evidence type="ECO:0000256" key="1">
    <source>
        <dbReference type="SAM" id="Phobius"/>
    </source>
</evidence>
<proteinExistence type="predicted"/>
<dbReference type="Proteomes" id="UP000214606">
    <property type="component" value="Chromosome"/>
</dbReference>
<name>A0A223E7S7_9BACI</name>
<keyword evidence="1" id="KW-0472">Membrane</keyword>
<gene>
    <name evidence="2" type="ORF">AP3564_14410</name>
</gene>